<dbReference type="EC" id="3.2.1.52" evidence="16"/>
<feature type="transmembrane region" description="Helical" evidence="19">
    <location>
        <begin position="20"/>
        <end position="37"/>
    </location>
</feature>
<dbReference type="EMBL" id="KZ819602">
    <property type="protein sequence ID" value="PWN38486.1"/>
    <property type="molecule type" value="Genomic_DNA"/>
</dbReference>
<evidence type="ECO:0000256" key="14">
    <source>
        <dbReference type="ARBA" id="ARBA00023180"/>
    </source>
</evidence>
<evidence type="ECO:0000256" key="13">
    <source>
        <dbReference type="ARBA" id="ARBA00023136"/>
    </source>
</evidence>
<keyword evidence="23" id="KW-1185">Reference proteome</keyword>
<feature type="transmembrane region" description="Helical" evidence="19">
    <location>
        <begin position="53"/>
        <end position="73"/>
    </location>
</feature>
<comment type="similarity">
    <text evidence="4">Belongs to the Tom7 family.</text>
</comment>
<feature type="domain" description="Glycoside hydrolase family 20 catalytic" evidence="20">
    <location>
        <begin position="250"/>
        <end position="583"/>
    </location>
</feature>
<dbReference type="InterPro" id="IPR025705">
    <property type="entry name" value="Beta_hexosaminidase_sua/sub"/>
</dbReference>
<dbReference type="Proteomes" id="UP000245771">
    <property type="component" value="Unassembled WGS sequence"/>
</dbReference>
<evidence type="ECO:0000256" key="11">
    <source>
        <dbReference type="ARBA" id="ARBA00022989"/>
    </source>
</evidence>
<dbReference type="InterPro" id="IPR029019">
    <property type="entry name" value="HEX_eukaryotic_N"/>
</dbReference>
<evidence type="ECO:0000256" key="8">
    <source>
        <dbReference type="ARBA" id="ARBA00022787"/>
    </source>
</evidence>
<keyword evidence="13 19" id="KW-0472">Membrane</keyword>
<keyword evidence="11 19" id="KW-1133">Transmembrane helix</keyword>
<dbReference type="PIRSF" id="PIRSF001093">
    <property type="entry name" value="B-hxosamndse_ab_euk"/>
    <property type="match status" value="1"/>
</dbReference>
<dbReference type="Pfam" id="PF14845">
    <property type="entry name" value="Glycohydro_20b2"/>
    <property type="match status" value="1"/>
</dbReference>
<evidence type="ECO:0000256" key="16">
    <source>
        <dbReference type="PIRNR" id="PIRNR001093"/>
    </source>
</evidence>
<evidence type="ECO:0000256" key="12">
    <source>
        <dbReference type="ARBA" id="ARBA00023128"/>
    </source>
</evidence>
<gene>
    <name evidence="22" type="ORF">FA14DRAFT_188481</name>
</gene>
<dbReference type="InterPro" id="IPR015883">
    <property type="entry name" value="Glyco_hydro_20_cat"/>
</dbReference>
<keyword evidence="7" id="KW-0732">Signal</keyword>
<keyword evidence="8" id="KW-1000">Mitochondrion outer membrane</keyword>
<dbReference type="InterPro" id="IPR012621">
    <property type="entry name" value="Tom7"/>
</dbReference>
<feature type="region of interest" description="Disordered" evidence="18">
    <location>
        <begin position="157"/>
        <end position="176"/>
    </location>
</feature>
<dbReference type="Pfam" id="PF08038">
    <property type="entry name" value="Tom7"/>
    <property type="match status" value="1"/>
</dbReference>
<name>A0A316VLQ4_9BASI</name>
<dbReference type="InterPro" id="IPR017853">
    <property type="entry name" value="GH"/>
</dbReference>
<feature type="domain" description="Beta-hexosaminidase eukaryotic type N-terminal" evidence="21">
    <location>
        <begin position="72"/>
        <end position="226"/>
    </location>
</feature>
<evidence type="ECO:0000256" key="4">
    <source>
        <dbReference type="ARBA" id="ARBA00010917"/>
    </source>
</evidence>
<dbReference type="OrthoDB" id="428480at2759"/>
<dbReference type="PANTHER" id="PTHR22600">
    <property type="entry name" value="BETA-HEXOSAMINIDASE"/>
    <property type="match status" value="1"/>
</dbReference>
<evidence type="ECO:0000256" key="18">
    <source>
        <dbReference type="SAM" id="MobiDB-lite"/>
    </source>
</evidence>
<evidence type="ECO:0000256" key="9">
    <source>
        <dbReference type="ARBA" id="ARBA00022801"/>
    </source>
</evidence>
<dbReference type="FunFam" id="3.20.20.80:FF:000063">
    <property type="entry name" value="Beta-hexosaminidase"/>
    <property type="match status" value="1"/>
</dbReference>
<organism evidence="22 23">
    <name type="scientific">Meira miltonrushii</name>
    <dbReference type="NCBI Taxonomy" id="1280837"/>
    <lineage>
        <taxon>Eukaryota</taxon>
        <taxon>Fungi</taxon>
        <taxon>Dikarya</taxon>
        <taxon>Basidiomycota</taxon>
        <taxon>Ustilaginomycotina</taxon>
        <taxon>Exobasidiomycetes</taxon>
        <taxon>Exobasidiales</taxon>
        <taxon>Brachybasidiaceae</taxon>
        <taxon>Meira</taxon>
    </lineage>
</organism>
<comment type="similarity">
    <text evidence="3 16">Belongs to the glycosyl hydrolase 20 family.</text>
</comment>
<feature type="active site" description="Proton donor" evidence="17">
    <location>
        <position position="411"/>
    </location>
</feature>
<dbReference type="InParanoid" id="A0A316VLQ4"/>
<evidence type="ECO:0000256" key="5">
    <source>
        <dbReference type="ARBA" id="ARBA00022448"/>
    </source>
</evidence>
<accession>A0A316VLQ4</accession>
<dbReference type="GO" id="GO:0005975">
    <property type="term" value="P:carbohydrate metabolic process"/>
    <property type="evidence" value="ECO:0007669"/>
    <property type="project" value="InterPro"/>
</dbReference>
<evidence type="ECO:0000256" key="10">
    <source>
        <dbReference type="ARBA" id="ARBA00022927"/>
    </source>
</evidence>
<dbReference type="GO" id="GO:0030203">
    <property type="term" value="P:glycosaminoglycan metabolic process"/>
    <property type="evidence" value="ECO:0007669"/>
    <property type="project" value="TreeGrafter"/>
</dbReference>
<dbReference type="Gene3D" id="3.20.20.80">
    <property type="entry name" value="Glycosidases"/>
    <property type="match status" value="1"/>
</dbReference>
<evidence type="ECO:0000256" key="1">
    <source>
        <dbReference type="ARBA" id="ARBA00001231"/>
    </source>
</evidence>
<proteinExistence type="inferred from homology"/>
<keyword evidence="9 16" id="KW-0378">Hydrolase</keyword>
<evidence type="ECO:0000313" key="22">
    <source>
        <dbReference type="EMBL" id="PWN38486.1"/>
    </source>
</evidence>
<evidence type="ECO:0000256" key="15">
    <source>
        <dbReference type="ARBA" id="ARBA00023295"/>
    </source>
</evidence>
<evidence type="ECO:0000256" key="17">
    <source>
        <dbReference type="PIRSR" id="PIRSR001093-1"/>
    </source>
</evidence>
<dbReference type="GeneID" id="37023437"/>
<dbReference type="GO" id="GO:0005742">
    <property type="term" value="C:mitochondrial outer membrane translocase complex"/>
    <property type="evidence" value="ECO:0007669"/>
    <property type="project" value="InterPro"/>
</dbReference>
<evidence type="ECO:0000259" key="21">
    <source>
        <dbReference type="Pfam" id="PF14845"/>
    </source>
</evidence>
<evidence type="ECO:0000256" key="19">
    <source>
        <dbReference type="SAM" id="Phobius"/>
    </source>
</evidence>
<dbReference type="SUPFAM" id="SSF51445">
    <property type="entry name" value="(Trans)glycosidases"/>
    <property type="match status" value="1"/>
</dbReference>
<keyword evidence="14" id="KW-0325">Glycoprotein</keyword>
<dbReference type="InterPro" id="IPR029018">
    <property type="entry name" value="Hex-like_dom2"/>
</dbReference>
<dbReference type="RefSeq" id="XP_025358788.1">
    <property type="nucleotide sequence ID" value="XM_025501656.1"/>
</dbReference>
<keyword evidence="12" id="KW-0496">Mitochondrion</keyword>
<evidence type="ECO:0000256" key="7">
    <source>
        <dbReference type="ARBA" id="ARBA00022729"/>
    </source>
</evidence>
<dbReference type="Pfam" id="PF00728">
    <property type="entry name" value="Glyco_hydro_20"/>
    <property type="match status" value="1"/>
</dbReference>
<dbReference type="Gene3D" id="3.30.379.10">
    <property type="entry name" value="Chitobiase/beta-hexosaminidase domain 2-like"/>
    <property type="match status" value="1"/>
</dbReference>
<dbReference type="PANTHER" id="PTHR22600:SF26">
    <property type="entry name" value="BETA-N-ACETYLHEXOSAMINIDASE"/>
    <property type="match status" value="1"/>
</dbReference>
<reference evidence="22 23" key="1">
    <citation type="journal article" date="2018" name="Mol. Biol. Evol.">
        <title>Broad Genomic Sampling Reveals a Smut Pathogenic Ancestry of the Fungal Clade Ustilaginomycotina.</title>
        <authorList>
            <person name="Kijpornyongpan T."/>
            <person name="Mondo S.J."/>
            <person name="Barry K."/>
            <person name="Sandor L."/>
            <person name="Lee J."/>
            <person name="Lipzen A."/>
            <person name="Pangilinan J."/>
            <person name="LaButti K."/>
            <person name="Hainaut M."/>
            <person name="Henrissat B."/>
            <person name="Grigoriev I.V."/>
            <person name="Spatafora J.W."/>
            <person name="Aime M.C."/>
        </authorList>
    </citation>
    <scope>NUCLEOTIDE SEQUENCE [LARGE SCALE GENOMIC DNA]</scope>
    <source>
        <strain evidence="22 23">MCA 3882</strain>
    </source>
</reference>
<dbReference type="AlphaFoldDB" id="A0A316VLQ4"/>
<dbReference type="SUPFAM" id="SSF55545">
    <property type="entry name" value="beta-N-acetylhexosaminidase-like domain"/>
    <property type="match status" value="1"/>
</dbReference>
<evidence type="ECO:0000256" key="3">
    <source>
        <dbReference type="ARBA" id="ARBA00006285"/>
    </source>
</evidence>
<keyword evidence="5" id="KW-0813">Transport</keyword>
<evidence type="ECO:0000256" key="2">
    <source>
        <dbReference type="ARBA" id="ARBA00004572"/>
    </source>
</evidence>
<keyword evidence="6 19" id="KW-0812">Transmembrane</keyword>
<comment type="catalytic activity">
    <reaction evidence="1 16">
        <text>Hydrolysis of terminal non-reducing N-acetyl-D-hexosamine residues in N-acetyl-beta-D-hexosaminides.</text>
        <dbReference type="EC" id="3.2.1.52"/>
    </reaction>
</comment>
<evidence type="ECO:0000313" key="23">
    <source>
        <dbReference type="Proteomes" id="UP000245771"/>
    </source>
</evidence>
<evidence type="ECO:0000256" key="6">
    <source>
        <dbReference type="ARBA" id="ARBA00022692"/>
    </source>
</evidence>
<protein>
    <recommendedName>
        <fullName evidence="16">Beta-hexosaminidase</fullName>
        <ecNumber evidence="16">3.2.1.52</ecNumber>
    </recommendedName>
</protein>
<keyword evidence="15 16" id="KW-0326">Glycosidase</keyword>
<sequence>MFSEDAREMIVRSVDIGKTVLHYGWVPFVLFVGFTNSSPRPSLINYPFKMKRFTLSVVLLIALVASCNALALWPKPASLQHGSGARRLSSRFTIKVLTEEWKDDSDLQEAVQRTLKRINSSSIYPYTVDYGASQAEKASKSSSITALEIRKGSSSKRDTHAFISHQKDKGKDKGKKTGDGLLALSVQPLENLDESYTLKVPHDGVAVLQSSNALGVLRGLATFSQLVYHSQNGEQFVDGVPIAIDDKAHFPYRGIMIDTARNFLQPSVIKQQLNAMELVKLNQLHWHITDTSSWPLGLKTKGMDVLAKKGAYPNSIYQPETIKDIVKYAAQRGVSVIIEIDMPGHQYMGVKDYPGDLITCGNKKNWEKWAAEPPSGHLDIRKPAATQLMKDIFSELTTYLTSPYVSTGNDEVEAQCYGLKKSDKKGMDKILAPFVESVHSHLKQLGKTPMVWEEATLDYPKTSKSLKPGTLVEAWTSSANVKKILKARDDTRIVHAPSDYFYLDCGMGDFTGGNADGKSWCDYNSWKRIYSFDPYNGTQGIKDGQERIAGGETALWGEQTDDANLESLLWPRAASAAEVFWTGESAKVNGSKHKRTLTDALPRLLEARGRLRAIGIRAAPLQPQWCAIRPGQCDAPAS</sequence>
<comment type="subcellular location">
    <subcellularLocation>
        <location evidence="2">Mitochondrion outer membrane</location>
        <topology evidence="2">Single-pass membrane protein</topology>
    </subcellularLocation>
</comment>
<dbReference type="GO" id="GO:0004563">
    <property type="term" value="F:beta-N-acetylhexosaminidase activity"/>
    <property type="evidence" value="ECO:0007669"/>
    <property type="project" value="UniProtKB-EC"/>
</dbReference>
<dbReference type="GO" id="GO:0030150">
    <property type="term" value="P:protein import into mitochondrial matrix"/>
    <property type="evidence" value="ECO:0007669"/>
    <property type="project" value="InterPro"/>
</dbReference>
<dbReference type="PRINTS" id="PR00738">
    <property type="entry name" value="GLHYDRLASE20"/>
</dbReference>
<dbReference type="STRING" id="1280837.A0A316VLQ4"/>
<keyword evidence="10" id="KW-0653">Protein transport</keyword>
<evidence type="ECO:0000259" key="20">
    <source>
        <dbReference type="Pfam" id="PF00728"/>
    </source>
</evidence>